<sequence length="108" mass="11723">MVAHVLQLPQVVGGHQHRGAALRNVLHQQRPHLAAHHRVQSVHRFVQHQQVRPAAQGKPEGRLLLHALGQPADGPLFVHGGEHVLERPVPGGVEPGEEAPVKAHHILG</sequence>
<organism evidence="2">
    <name type="scientific">bioreactor metagenome</name>
    <dbReference type="NCBI Taxonomy" id="1076179"/>
    <lineage>
        <taxon>unclassified sequences</taxon>
        <taxon>metagenomes</taxon>
        <taxon>ecological metagenomes</taxon>
    </lineage>
</organism>
<proteinExistence type="predicted"/>
<gene>
    <name evidence="2" type="ORF">SDC9_110214</name>
</gene>
<evidence type="ECO:0000256" key="1">
    <source>
        <dbReference type="SAM" id="MobiDB-lite"/>
    </source>
</evidence>
<dbReference type="AntiFam" id="ANF00095">
    <property type="entry name" value="Shadow ORF (opposite ABC transporters)"/>
</dbReference>
<evidence type="ECO:0000313" key="2">
    <source>
        <dbReference type="EMBL" id="MPM63334.1"/>
    </source>
</evidence>
<reference evidence="2" key="1">
    <citation type="submission" date="2019-08" db="EMBL/GenBank/DDBJ databases">
        <authorList>
            <person name="Kucharzyk K."/>
            <person name="Murdoch R.W."/>
            <person name="Higgins S."/>
            <person name="Loffler F."/>
        </authorList>
    </citation>
    <scope>NUCLEOTIDE SEQUENCE</scope>
</reference>
<protein>
    <submittedName>
        <fullName evidence="2">Uncharacterized protein</fullName>
    </submittedName>
</protein>
<comment type="caution">
    <text evidence="2">The sequence shown here is derived from an EMBL/GenBank/DDBJ whole genome shotgun (WGS) entry which is preliminary data.</text>
</comment>
<dbReference type="AlphaFoldDB" id="A0A645BNG7"/>
<name>A0A645BNG7_9ZZZZ</name>
<feature type="region of interest" description="Disordered" evidence="1">
    <location>
        <begin position="88"/>
        <end position="108"/>
    </location>
</feature>
<accession>A0A645BNG7</accession>
<dbReference type="EMBL" id="VSSQ01019350">
    <property type="protein sequence ID" value="MPM63334.1"/>
    <property type="molecule type" value="Genomic_DNA"/>
</dbReference>
<dbReference type="AntiFam" id="ANF00142">
    <property type="entry name" value="Shadow ORF (opposite yadG)"/>
</dbReference>